<organism evidence="2 3">
    <name type="scientific">Parnassius mnemosyne</name>
    <name type="common">clouded apollo</name>
    <dbReference type="NCBI Taxonomy" id="213953"/>
    <lineage>
        <taxon>Eukaryota</taxon>
        <taxon>Metazoa</taxon>
        <taxon>Ecdysozoa</taxon>
        <taxon>Arthropoda</taxon>
        <taxon>Hexapoda</taxon>
        <taxon>Insecta</taxon>
        <taxon>Pterygota</taxon>
        <taxon>Neoptera</taxon>
        <taxon>Endopterygota</taxon>
        <taxon>Lepidoptera</taxon>
        <taxon>Glossata</taxon>
        <taxon>Ditrysia</taxon>
        <taxon>Papilionoidea</taxon>
        <taxon>Papilionidae</taxon>
        <taxon>Parnassiinae</taxon>
        <taxon>Parnassini</taxon>
        <taxon>Parnassius</taxon>
        <taxon>Driopa</taxon>
    </lineage>
</organism>
<feature type="region of interest" description="Disordered" evidence="1">
    <location>
        <begin position="259"/>
        <end position="331"/>
    </location>
</feature>
<reference evidence="2 3" key="1">
    <citation type="submission" date="2023-11" db="EMBL/GenBank/DDBJ databases">
        <authorList>
            <person name="Hedman E."/>
            <person name="Englund M."/>
            <person name="Stromberg M."/>
            <person name="Nyberg Akerstrom W."/>
            <person name="Nylinder S."/>
            <person name="Jareborg N."/>
            <person name="Kallberg Y."/>
            <person name="Kronander E."/>
        </authorList>
    </citation>
    <scope>NUCLEOTIDE SEQUENCE [LARGE SCALE GENOMIC DNA]</scope>
</reference>
<sequence>MPKRKRDSDSEEKIQRKIKKLQKKLVRRQKEKSFTPDILSEPNTGSDIEYQEQEFIVPVEGIESSMVEEVNTLEKSILEALGDTTSSEKGYGDEIHPEIVKRVEEILLSGISQNEEKEKLMKKYLIPKNVMLLDAPKLNVELDGLLSDSIKNRDKRVKDRQQLLGTALSAILIMTDNIIKNNVDKIPTIAILSDVARLLSELHYQDTVTRRKLITPNLDKNIHSSIETAKRDCYLFGEKFNENVKTATAIKRSAASILKTKSSNSQRKVPDRLNVGPRQENYRAPPRTNRSNQYKKGGGDKYQQRTTVQHQIAPQPRHPPMKYYKKPVRQS</sequence>
<name>A0AAV1M4S1_9NEOP</name>
<accession>A0AAV1M4S1</accession>
<proteinExistence type="predicted"/>
<evidence type="ECO:0000256" key="1">
    <source>
        <dbReference type="SAM" id="MobiDB-lite"/>
    </source>
</evidence>
<evidence type="ECO:0000313" key="2">
    <source>
        <dbReference type="EMBL" id="CAK1601397.1"/>
    </source>
</evidence>
<dbReference type="AlphaFoldDB" id="A0AAV1M4S1"/>
<feature type="compositionally biased region" description="Basic residues" evidence="1">
    <location>
        <begin position="319"/>
        <end position="331"/>
    </location>
</feature>
<protein>
    <submittedName>
        <fullName evidence="2">Uncharacterized protein</fullName>
    </submittedName>
</protein>
<feature type="region of interest" description="Disordered" evidence="1">
    <location>
        <begin position="23"/>
        <end position="45"/>
    </location>
</feature>
<keyword evidence="3" id="KW-1185">Reference proteome</keyword>
<dbReference type="PANTHER" id="PTHR34239:SF2">
    <property type="entry name" value="TRANSPOSABLE ELEMENT P TRANSPOSASE_THAP9 CONSERVED DOMAIN-CONTAINING PROTEIN"/>
    <property type="match status" value="1"/>
</dbReference>
<dbReference type="PANTHER" id="PTHR34239">
    <property type="entry name" value="APPLE DOMAIN-CONTAINING PROTEIN"/>
    <property type="match status" value="1"/>
</dbReference>
<dbReference type="Proteomes" id="UP001314205">
    <property type="component" value="Unassembled WGS sequence"/>
</dbReference>
<dbReference type="EMBL" id="CAVLGL010000126">
    <property type="protein sequence ID" value="CAK1601397.1"/>
    <property type="molecule type" value="Genomic_DNA"/>
</dbReference>
<gene>
    <name evidence="2" type="ORF">PARMNEM_LOCUS20043</name>
</gene>
<evidence type="ECO:0000313" key="3">
    <source>
        <dbReference type="Proteomes" id="UP001314205"/>
    </source>
</evidence>
<comment type="caution">
    <text evidence="2">The sequence shown here is derived from an EMBL/GenBank/DDBJ whole genome shotgun (WGS) entry which is preliminary data.</text>
</comment>